<protein>
    <submittedName>
        <fullName evidence="1">Uncharacterized protein</fullName>
    </submittedName>
</protein>
<geneLocation type="plasmid" evidence="1 2">
    <name>pMM35_01</name>
</geneLocation>
<evidence type="ECO:0000313" key="1">
    <source>
        <dbReference type="EMBL" id="BCK79503.1"/>
    </source>
</evidence>
<organism evidence="1 2">
    <name type="scientific">Vescimonas fastidiosa</name>
    <dbReference type="NCBI Taxonomy" id="2714353"/>
    <lineage>
        <taxon>Bacteria</taxon>
        <taxon>Bacillati</taxon>
        <taxon>Bacillota</taxon>
        <taxon>Clostridia</taxon>
        <taxon>Eubacteriales</taxon>
        <taxon>Oscillospiraceae</taxon>
        <taxon>Vescimonas</taxon>
    </lineage>
</organism>
<name>A0A810Q432_9FIRM</name>
<sequence length="107" mass="12091">MIDETELKLWIARLETEESSWPNYEKLAALYIIRNEHGGEQPQAKAPPMLYSAEPAPAKTIKPSGSEFLKAVGNVAQDRAWEVMDELMDTLKIVNEKAYNSVLKKLT</sequence>
<keyword evidence="1" id="KW-0614">Plasmid</keyword>
<proteinExistence type="predicted"/>
<gene>
    <name evidence="1" type="ORF">MM35RIKEN_16950</name>
</gene>
<accession>A0A810Q432</accession>
<reference evidence="1" key="1">
    <citation type="submission" date="2020-09" db="EMBL/GenBank/DDBJ databases">
        <title>New species isolated from human feces.</title>
        <authorList>
            <person name="Kitahara M."/>
            <person name="Shigeno Y."/>
            <person name="Shime M."/>
            <person name="Matsumoto Y."/>
            <person name="Nakamura S."/>
            <person name="Motooka D."/>
            <person name="Fukuoka S."/>
            <person name="Nishikawa H."/>
            <person name="Benno Y."/>
        </authorList>
    </citation>
    <scope>NUCLEOTIDE SEQUENCE</scope>
    <source>
        <strain evidence="1">MM35</strain>
        <plasmid evidence="1">pMM35_01</plasmid>
    </source>
</reference>
<dbReference type="KEGG" id="vfa:MM35RIKEN_16950"/>
<dbReference type="EMBL" id="AP023416">
    <property type="protein sequence ID" value="BCK79503.1"/>
    <property type="molecule type" value="Genomic_DNA"/>
</dbReference>
<keyword evidence="2" id="KW-1185">Reference proteome</keyword>
<dbReference type="AlphaFoldDB" id="A0A810Q432"/>
<dbReference type="Proteomes" id="UP000681343">
    <property type="component" value="Plasmid pMM35_01"/>
</dbReference>
<evidence type="ECO:0000313" key="2">
    <source>
        <dbReference type="Proteomes" id="UP000681343"/>
    </source>
</evidence>
<dbReference type="RefSeq" id="WP_212821125.1">
    <property type="nucleotide sequence ID" value="NZ_AP023416.1"/>
</dbReference>